<dbReference type="OrthoDB" id="35337at90964"/>
<accession>A0A4V3BEE1</accession>
<keyword evidence="2" id="KW-1133">Transmembrane helix</keyword>
<protein>
    <submittedName>
        <fullName evidence="3">Uncharacterized protein</fullName>
    </submittedName>
</protein>
<proteinExistence type="predicted"/>
<evidence type="ECO:0000313" key="4">
    <source>
        <dbReference type="Proteomes" id="UP000295328"/>
    </source>
</evidence>
<evidence type="ECO:0000313" key="3">
    <source>
        <dbReference type="EMBL" id="TDM02625.1"/>
    </source>
</evidence>
<reference evidence="3 4" key="1">
    <citation type="submission" date="2019-01" db="EMBL/GenBank/DDBJ databases">
        <title>Draft genome sequences of the type strains of six Macrococcus species.</title>
        <authorList>
            <person name="Mazhar S."/>
            <person name="Altermann E."/>
            <person name="Hill C."/>
            <person name="Mcauliffe O."/>
        </authorList>
    </citation>
    <scope>NUCLEOTIDE SEQUENCE [LARGE SCALE GENOMIC DNA]</scope>
    <source>
        <strain evidence="3 4">CCM4809</strain>
    </source>
</reference>
<feature type="region of interest" description="Disordered" evidence="1">
    <location>
        <begin position="1"/>
        <end position="28"/>
    </location>
</feature>
<evidence type="ECO:0000256" key="2">
    <source>
        <dbReference type="SAM" id="Phobius"/>
    </source>
</evidence>
<keyword evidence="2" id="KW-0472">Membrane</keyword>
<organism evidence="3 4">
    <name type="scientific">Macrococcus hajekii</name>
    <dbReference type="NCBI Taxonomy" id="198482"/>
    <lineage>
        <taxon>Bacteria</taxon>
        <taxon>Bacillati</taxon>
        <taxon>Bacillota</taxon>
        <taxon>Bacilli</taxon>
        <taxon>Bacillales</taxon>
        <taxon>Staphylococcaceae</taxon>
        <taxon>Macrococcus</taxon>
    </lineage>
</organism>
<comment type="caution">
    <text evidence="3">The sequence shown here is derived from an EMBL/GenBank/DDBJ whole genome shotgun (WGS) entry which is preliminary data.</text>
</comment>
<gene>
    <name evidence="3" type="ORF">ERX37_00630</name>
</gene>
<dbReference type="Proteomes" id="UP000295328">
    <property type="component" value="Unassembled WGS sequence"/>
</dbReference>
<keyword evidence="4" id="KW-1185">Reference proteome</keyword>
<dbReference type="InterPro" id="IPR045946">
    <property type="entry name" value="DUF6366"/>
</dbReference>
<feature type="compositionally biased region" description="Basic and acidic residues" evidence="1">
    <location>
        <begin position="1"/>
        <end position="14"/>
    </location>
</feature>
<dbReference type="Pfam" id="PF19893">
    <property type="entry name" value="DUF6366"/>
    <property type="match status" value="1"/>
</dbReference>
<evidence type="ECO:0000256" key="1">
    <source>
        <dbReference type="SAM" id="MobiDB-lite"/>
    </source>
</evidence>
<dbReference type="EMBL" id="SCWE01000001">
    <property type="protein sequence ID" value="TDM02625.1"/>
    <property type="molecule type" value="Genomic_DNA"/>
</dbReference>
<feature type="transmembrane region" description="Helical" evidence="2">
    <location>
        <begin position="46"/>
        <end position="65"/>
    </location>
</feature>
<feature type="compositionally biased region" description="Polar residues" evidence="1">
    <location>
        <begin position="15"/>
        <end position="28"/>
    </location>
</feature>
<keyword evidence="2" id="KW-0812">Transmembrane</keyword>
<dbReference type="AlphaFoldDB" id="A0A4V3BEE1"/>
<sequence>MNHKPSDSREELRQQELNNSLGNLNDSMNESQRGLADLTGGMSSTAIGLVILLLLLLVLIGWLLFQ</sequence>
<dbReference type="RefSeq" id="WP_133428715.1">
    <property type="nucleotide sequence ID" value="NZ_BMCC01000002.1"/>
</dbReference>
<name>A0A4V3BEE1_9STAP</name>